<dbReference type="GO" id="GO:0005874">
    <property type="term" value="C:microtubule"/>
    <property type="evidence" value="ECO:0007669"/>
    <property type="project" value="UniProtKB-KW"/>
</dbReference>
<dbReference type="AlphaFoldDB" id="A0A0X3NIN0"/>
<evidence type="ECO:0000313" key="8">
    <source>
        <dbReference type="EMBL" id="JAP39831.1"/>
    </source>
</evidence>
<proteinExistence type="inferred from homology"/>
<dbReference type="PANTHER" id="PTHR19302">
    <property type="entry name" value="GAMMA TUBULIN COMPLEX PROTEIN"/>
    <property type="match status" value="1"/>
</dbReference>
<dbReference type="EMBL" id="GEEE01023394">
    <property type="protein sequence ID" value="JAP39831.1"/>
    <property type="molecule type" value="Transcribed_RNA"/>
</dbReference>
<dbReference type="GO" id="GO:0031122">
    <property type="term" value="P:cytoplasmic microtubule organization"/>
    <property type="evidence" value="ECO:0007669"/>
    <property type="project" value="TreeGrafter"/>
</dbReference>
<sequence>MARTLEVDQRKEPVELACVKRSPLTAAHTNIANTDAHSITVAASALPKPPLSLQTVKSPASFSRSPSRLESPPPPACDKQTATTVTSSEELISEVDLLSELRQQFRLRNTRGRPPRDRIRDIIQPGVTMQWKPDTTEGNKENNAQLQESSSARDVNSQRLSSAKRVLYGPGLGPTCRLNTWRKPGNVEHLPDEEILAFSNELLEPPPPPPPYLPLKNCEIDFESLDRASLSGYLKSLGMTPEDTQPNSQNDDFPEVPFFYILDKSLTKPLQVQARILDKCLVEHFLTNLGLLDYLTFVRQIFFLEHSEIASSLLRPLFRELSTPLDPDCLRSVFDPETLHETLSGISIRRPRGMSEDKLPFHLTRLRNLDPLEDGQFSLDSVAIVYEAPWPLNICLHRHVLAKYNSIFCELARVKHAMWALEAVYRHLRTSCQNRAYAYSGIFQASLWRHEMEQVIRCVDAYFATQAVNGSWSTFLRRIGADEWFTPSPPSPDGVVSPPQQLTSVSTLDELCSTHEEYVDGVLNCCLVTGPNSELHEDIVGLTAAVHRFSRALLTGRWLNGSVNAHAIAHSSQTELESAVDVFRQYARSLRQHLHRRFLSLQSRGAETELAQLINALGYE</sequence>
<comment type="similarity">
    <text evidence="1 5">Belongs to the TUBGCP family.</text>
</comment>
<dbReference type="EMBL" id="GEEE01019334">
    <property type="protein sequence ID" value="JAP43891.1"/>
    <property type="molecule type" value="Transcribed_RNA"/>
</dbReference>
<reference evidence="8" key="1">
    <citation type="submission" date="2016-01" db="EMBL/GenBank/DDBJ databases">
        <title>Reference transcriptome for the parasite Schistocephalus solidus: insights into the molecular evolution of parasitism.</title>
        <authorList>
            <person name="Hebert F.O."/>
            <person name="Grambauer S."/>
            <person name="Barber I."/>
            <person name="Landry C.R."/>
            <person name="Aubin-Horth N."/>
        </authorList>
    </citation>
    <scope>NUCLEOTIDE SEQUENCE</scope>
</reference>
<feature type="compositionally biased region" description="Polar residues" evidence="6">
    <location>
        <begin position="141"/>
        <end position="158"/>
    </location>
</feature>
<organism evidence="8">
    <name type="scientific">Schistocephalus solidus</name>
    <name type="common">Tapeworm</name>
    <dbReference type="NCBI Taxonomy" id="70667"/>
    <lineage>
        <taxon>Eukaryota</taxon>
        <taxon>Metazoa</taxon>
        <taxon>Spiralia</taxon>
        <taxon>Lophotrochozoa</taxon>
        <taxon>Platyhelminthes</taxon>
        <taxon>Cestoda</taxon>
        <taxon>Eucestoda</taxon>
        <taxon>Diphyllobothriidea</taxon>
        <taxon>Diphyllobothriidae</taxon>
        <taxon>Schistocephalus</taxon>
    </lineage>
</organism>
<dbReference type="EMBL" id="GEEE01013512">
    <property type="protein sequence ID" value="JAP49713.1"/>
    <property type="molecule type" value="Transcribed_RNA"/>
</dbReference>
<dbReference type="GO" id="GO:0043015">
    <property type="term" value="F:gamma-tubulin binding"/>
    <property type="evidence" value="ECO:0007669"/>
    <property type="project" value="InterPro"/>
</dbReference>
<feature type="region of interest" description="Disordered" evidence="6">
    <location>
        <begin position="108"/>
        <end position="158"/>
    </location>
</feature>
<dbReference type="GO" id="GO:0007020">
    <property type="term" value="P:microtubule nucleation"/>
    <property type="evidence" value="ECO:0007669"/>
    <property type="project" value="InterPro"/>
</dbReference>
<dbReference type="Gene3D" id="1.20.120.1900">
    <property type="entry name" value="Gamma-tubulin complex, C-terminal domain"/>
    <property type="match status" value="1"/>
</dbReference>
<keyword evidence="4 5" id="KW-0206">Cytoskeleton</keyword>
<dbReference type="GO" id="GO:0000922">
    <property type="term" value="C:spindle pole"/>
    <property type="evidence" value="ECO:0007669"/>
    <property type="project" value="InterPro"/>
</dbReference>
<dbReference type="GO" id="GO:0051225">
    <property type="term" value="P:spindle assembly"/>
    <property type="evidence" value="ECO:0007669"/>
    <property type="project" value="TreeGrafter"/>
</dbReference>
<dbReference type="EMBL" id="GEEE01008745">
    <property type="protein sequence ID" value="JAP54480.1"/>
    <property type="molecule type" value="Transcribed_RNA"/>
</dbReference>
<gene>
    <name evidence="8" type="ORF">TR127332</name>
</gene>
<comment type="subcellular location">
    <subcellularLocation>
        <location evidence="5">Cytoplasm</location>
        <location evidence="5">Cytoskeleton</location>
        <location evidence="5">Microtubule organizing center</location>
    </subcellularLocation>
</comment>
<evidence type="ECO:0000256" key="1">
    <source>
        <dbReference type="ARBA" id="ARBA00010337"/>
    </source>
</evidence>
<dbReference type="InterPro" id="IPR042241">
    <property type="entry name" value="GCP_C_sf"/>
</dbReference>
<name>A0A0X3NIN0_SCHSO</name>
<evidence type="ECO:0000256" key="2">
    <source>
        <dbReference type="ARBA" id="ARBA00022490"/>
    </source>
</evidence>
<evidence type="ECO:0000256" key="3">
    <source>
        <dbReference type="ARBA" id="ARBA00022701"/>
    </source>
</evidence>
<dbReference type="InterPro" id="IPR040457">
    <property type="entry name" value="GCP_C"/>
</dbReference>
<dbReference type="InterPro" id="IPR007259">
    <property type="entry name" value="GCP"/>
</dbReference>
<feature type="compositionally biased region" description="Low complexity" evidence="6">
    <location>
        <begin position="61"/>
        <end position="70"/>
    </location>
</feature>
<evidence type="ECO:0000256" key="6">
    <source>
        <dbReference type="SAM" id="MobiDB-lite"/>
    </source>
</evidence>
<dbReference type="PANTHER" id="PTHR19302:SF70">
    <property type="entry name" value="GAMMA-TUBULIN COMPLEX COMPONENT 6"/>
    <property type="match status" value="1"/>
</dbReference>
<keyword evidence="3 5" id="KW-0493">Microtubule</keyword>
<accession>A0A0X3NIN0</accession>
<dbReference type="GO" id="GO:0051321">
    <property type="term" value="P:meiotic cell cycle"/>
    <property type="evidence" value="ECO:0007669"/>
    <property type="project" value="TreeGrafter"/>
</dbReference>
<dbReference type="Pfam" id="PF04130">
    <property type="entry name" value="GCP_C_terminal"/>
    <property type="match status" value="1"/>
</dbReference>
<dbReference type="GO" id="GO:0000930">
    <property type="term" value="C:gamma-tubulin complex"/>
    <property type="evidence" value="ECO:0007669"/>
    <property type="project" value="TreeGrafter"/>
</dbReference>
<dbReference type="GO" id="GO:0000278">
    <property type="term" value="P:mitotic cell cycle"/>
    <property type="evidence" value="ECO:0007669"/>
    <property type="project" value="TreeGrafter"/>
</dbReference>
<protein>
    <recommendedName>
        <fullName evidence="5">Gamma-tubulin complex component</fullName>
    </recommendedName>
</protein>
<evidence type="ECO:0000256" key="5">
    <source>
        <dbReference type="RuleBase" id="RU363050"/>
    </source>
</evidence>
<evidence type="ECO:0000259" key="7">
    <source>
        <dbReference type="Pfam" id="PF04130"/>
    </source>
</evidence>
<feature type="region of interest" description="Disordered" evidence="6">
    <location>
        <begin position="52"/>
        <end position="81"/>
    </location>
</feature>
<evidence type="ECO:0000256" key="4">
    <source>
        <dbReference type="ARBA" id="ARBA00023212"/>
    </source>
</evidence>
<keyword evidence="2 5" id="KW-0963">Cytoplasm</keyword>
<dbReference type="GO" id="GO:0051011">
    <property type="term" value="F:microtubule minus-end binding"/>
    <property type="evidence" value="ECO:0007669"/>
    <property type="project" value="TreeGrafter"/>
</dbReference>
<feature type="domain" description="Gamma tubulin complex component C-terminal" evidence="7">
    <location>
        <begin position="291"/>
        <end position="618"/>
    </location>
</feature>